<reference evidence="7" key="3">
    <citation type="submission" date="2018-07" db="EMBL/GenBank/DDBJ databases">
        <title>WGS assembly of Glycine max.</title>
        <authorList>
            <person name="Schmutz J."/>
            <person name="Cannon S."/>
            <person name="Schlueter J."/>
            <person name="Ma J."/>
            <person name="Mitros T."/>
            <person name="Nelson W."/>
            <person name="Hyten D."/>
            <person name="Song Q."/>
            <person name="Thelen J."/>
            <person name="Cheng J."/>
            <person name="Xu D."/>
            <person name="Hellsten U."/>
            <person name="May G."/>
            <person name="Yu Y."/>
            <person name="Sakurai T."/>
            <person name="Umezawa T."/>
            <person name="Bhattacharyya M."/>
            <person name="Sandhu D."/>
            <person name="Valliyodan B."/>
            <person name="Lindquist E."/>
            <person name="Peto M."/>
            <person name="Grant D."/>
            <person name="Shu S."/>
            <person name="Goodstein D."/>
            <person name="Barry K."/>
            <person name="Futrell-Griggs M."/>
            <person name="Abernathy B."/>
            <person name="Du J."/>
            <person name="Tian Z."/>
            <person name="Zhu L."/>
            <person name="Gill N."/>
            <person name="Joshi T."/>
            <person name="Libault M."/>
            <person name="Sethuraman A."/>
            <person name="Zhang X."/>
            <person name="Shinozaki K."/>
            <person name="Nguyen H."/>
            <person name="Wing R."/>
            <person name="Cregan P."/>
            <person name="Specht J."/>
            <person name="Grimwood J."/>
            <person name="Rokhsar D."/>
            <person name="Stacey G."/>
            <person name="Shoemaker R."/>
            <person name="Jackson S."/>
        </authorList>
    </citation>
    <scope>NUCLEOTIDE SEQUENCE</scope>
    <source>
        <tissue evidence="7">Callus</tissue>
    </source>
</reference>
<dbReference type="SMR" id="K7N268"/>
<dbReference type="OMA" id="HEDRENG"/>
<evidence type="ECO:0000313" key="7">
    <source>
        <dbReference type="EMBL" id="KRG90239.1"/>
    </source>
</evidence>
<name>K7N268_SOYBN</name>
<dbReference type="PANTHER" id="PTHR23147">
    <property type="entry name" value="SERINE/ARGININE RICH SPLICING FACTOR"/>
    <property type="match status" value="1"/>
</dbReference>
<evidence type="ECO:0000256" key="1">
    <source>
        <dbReference type="ARBA" id="ARBA00022664"/>
    </source>
</evidence>
<dbReference type="GO" id="GO:0008380">
    <property type="term" value="P:RNA splicing"/>
    <property type="evidence" value="ECO:0007669"/>
    <property type="project" value="UniProtKB-KW"/>
</dbReference>
<dbReference type="GO" id="GO:0000381">
    <property type="term" value="P:regulation of alternative mRNA splicing, via spliceosome"/>
    <property type="evidence" value="ECO:0000318"/>
    <property type="project" value="GO_Central"/>
</dbReference>
<keyword evidence="1" id="KW-0507">mRNA processing</keyword>
<dbReference type="PROSITE" id="PS50102">
    <property type="entry name" value="RRM"/>
    <property type="match status" value="1"/>
</dbReference>
<dbReference type="EMBL" id="CM000853">
    <property type="protein sequence ID" value="KRG90239.1"/>
    <property type="molecule type" value="Genomic_DNA"/>
</dbReference>
<dbReference type="InterPro" id="IPR012677">
    <property type="entry name" value="Nucleotide-bd_a/b_plait_sf"/>
</dbReference>
<dbReference type="SUPFAM" id="SSF54928">
    <property type="entry name" value="RNA-binding domain, RBD"/>
    <property type="match status" value="1"/>
</dbReference>
<feature type="compositionally biased region" description="Polar residues" evidence="5">
    <location>
        <begin position="347"/>
        <end position="359"/>
    </location>
</feature>
<dbReference type="GO" id="GO:0003729">
    <property type="term" value="F:mRNA binding"/>
    <property type="evidence" value="ECO:0000318"/>
    <property type="project" value="GO_Central"/>
</dbReference>
<evidence type="ECO:0000313" key="9">
    <source>
        <dbReference type="Proteomes" id="UP000008827"/>
    </source>
</evidence>
<dbReference type="EnsemblPlants" id="KRG90239">
    <property type="protein sequence ID" value="KRG90239"/>
    <property type="gene ID" value="GLYMA_20G076800"/>
</dbReference>
<dbReference type="InParanoid" id="K7N268"/>
<dbReference type="GO" id="GO:0016607">
    <property type="term" value="C:nuclear speck"/>
    <property type="evidence" value="ECO:0000318"/>
    <property type="project" value="GO_Central"/>
</dbReference>
<evidence type="ECO:0000259" key="6">
    <source>
        <dbReference type="PROSITE" id="PS50102"/>
    </source>
</evidence>
<dbReference type="AlphaFoldDB" id="K7N268"/>
<dbReference type="InterPro" id="IPR050907">
    <property type="entry name" value="SRSF"/>
</dbReference>
<dbReference type="SMART" id="SM00360">
    <property type="entry name" value="RRM"/>
    <property type="match status" value="1"/>
</dbReference>
<reference evidence="7 8" key="1">
    <citation type="journal article" date="2010" name="Nature">
        <title>Genome sequence of the palaeopolyploid soybean.</title>
        <authorList>
            <person name="Schmutz J."/>
            <person name="Cannon S.B."/>
            <person name="Schlueter J."/>
            <person name="Ma J."/>
            <person name="Mitros T."/>
            <person name="Nelson W."/>
            <person name="Hyten D.L."/>
            <person name="Song Q."/>
            <person name="Thelen J.J."/>
            <person name="Cheng J."/>
            <person name="Xu D."/>
            <person name="Hellsten U."/>
            <person name="May G.D."/>
            <person name="Yu Y."/>
            <person name="Sakurai T."/>
            <person name="Umezawa T."/>
            <person name="Bhattacharyya M.K."/>
            <person name="Sandhu D."/>
            <person name="Valliyodan B."/>
            <person name="Lindquist E."/>
            <person name="Peto M."/>
            <person name="Grant D."/>
            <person name="Shu S."/>
            <person name="Goodstein D."/>
            <person name="Barry K."/>
            <person name="Futrell-Griggs M."/>
            <person name="Abernathy B."/>
            <person name="Du J."/>
            <person name="Tian Z."/>
            <person name="Zhu L."/>
            <person name="Gill N."/>
            <person name="Joshi T."/>
            <person name="Libault M."/>
            <person name="Sethuraman A."/>
            <person name="Zhang X.-C."/>
            <person name="Shinozaki K."/>
            <person name="Nguyen H.T."/>
            <person name="Wing R.A."/>
            <person name="Cregan P."/>
            <person name="Specht J."/>
            <person name="Grimwood J."/>
            <person name="Rokhsar D."/>
            <person name="Stacey G."/>
            <person name="Shoemaker R.C."/>
            <person name="Jackson S.A."/>
        </authorList>
    </citation>
    <scope>NUCLEOTIDE SEQUENCE [LARGE SCALE GENOMIC DNA]</scope>
    <source>
        <strain evidence="8">cv. Williams 82</strain>
        <tissue evidence="7">Callus</tissue>
    </source>
</reference>
<dbReference type="GO" id="GO:0005681">
    <property type="term" value="C:spliceosomal complex"/>
    <property type="evidence" value="ECO:0007669"/>
    <property type="project" value="UniProtKB-KW"/>
</dbReference>
<dbReference type="GO" id="GO:0006397">
    <property type="term" value="P:mRNA processing"/>
    <property type="evidence" value="ECO:0007669"/>
    <property type="project" value="UniProtKB-KW"/>
</dbReference>
<feature type="region of interest" description="Disordered" evidence="5">
    <location>
        <begin position="99"/>
        <end position="130"/>
    </location>
</feature>
<evidence type="ECO:0000256" key="3">
    <source>
        <dbReference type="ARBA" id="ARBA00023187"/>
    </source>
</evidence>
<evidence type="ECO:0000256" key="2">
    <source>
        <dbReference type="ARBA" id="ARBA00022728"/>
    </source>
</evidence>
<dbReference type="Gramene" id="KRG90239">
    <property type="protein sequence ID" value="KRG90239"/>
    <property type="gene ID" value="GLYMA_20G076800"/>
</dbReference>
<keyword evidence="9" id="KW-1185">Reference proteome</keyword>
<keyword evidence="2" id="KW-0747">Spliceosome</keyword>
<protein>
    <recommendedName>
        <fullName evidence="6">RRM domain-containing protein</fullName>
    </recommendedName>
</protein>
<dbReference type="InterPro" id="IPR000504">
    <property type="entry name" value="RRM_dom"/>
</dbReference>
<evidence type="ECO:0000256" key="5">
    <source>
        <dbReference type="SAM" id="MobiDB-lite"/>
    </source>
</evidence>
<accession>K7N268</accession>
<evidence type="ECO:0000256" key="4">
    <source>
        <dbReference type="PROSITE-ProRule" id="PRU00176"/>
    </source>
</evidence>
<dbReference type="STRING" id="3847.K7N268"/>
<dbReference type="InterPro" id="IPR035979">
    <property type="entry name" value="RBD_domain_sf"/>
</dbReference>
<keyword evidence="4" id="KW-0694">RNA-binding</keyword>
<dbReference type="Gene3D" id="3.30.70.330">
    <property type="match status" value="1"/>
</dbReference>
<dbReference type="HOGENOM" id="CLU_030775_2_0_1"/>
<organism evidence="8">
    <name type="scientific">Glycine max</name>
    <name type="common">Soybean</name>
    <name type="synonym">Glycine hispida</name>
    <dbReference type="NCBI Taxonomy" id="3847"/>
    <lineage>
        <taxon>Eukaryota</taxon>
        <taxon>Viridiplantae</taxon>
        <taxon>Streptophyta</taxon>
        <taxon>Embryophyta</taxon>
        <taxon>Tracheophyta</taxon>
        <taxon>Spermatophyta</taxon>
        <taxon>Magnoliopsida</taxon>
        <taxon>eudicotyledons</taxon>
        <taxon>Gunneridae</taxon>
        <taxon>Pentapetalae</taxon>
        <taxon>rosids</taxon>
        <taxon>fabids</taxon>
        <taxon>Fabales</taxon>
        <taxon>Fabaceae</taxon>
        <taxon>Papilionoideae</taxon>
        <taxon>50 kb inversion clade</taxon>
        <taxon>NPAAA clade</taxon>
        <taxon>indigoferoid/millettioid clade</taxon>
        <taxon>Phaseoleae</taxon>
        <taxon>Glycine</taxon>
        <taxon>Glycine subgen. Soja</taxon>
    </lineage>
</organism>
<evidence type="ECO:0000313" key="8">
    <source>
        <dbReference type="EnsemblPlants" id="KRG90239"/>
    </source>
</evidence>
<gene>
    <name evidence="7" type="ORF">GLYMA_20G076800</name>
</gene>
<feature type="region of interest" description="Disordered" evidence="5">
    <location>
        <begin position="347"/>
        <end position="387"/>
    </location>
</feature>
<dbReference type="Proteomes" id="UP000008827">
    <property type="component" value="Chromosome 20"/>
</dbReference>
<feature type="region of interest" description="Disordered" evidence="5">
    <location>
        <begin position="411"/>
        <end position="446"/>
    </location>
</feature>
<dbReference type="FunFam" id="3.30.70.330:FF:001413">
    <property type="entry name" value="Uncharacterized protein"/>
    <property type="match status" value="1"/>
</dbReference>
<dbReference type="CDD" id="cd00590">
    <property type="entry name" value="RRM_SF"/>
    <property type="match status" value="1"/>
</dbReference>
<reference evidence="8" key="2">
    <citation type="submission" date="2018-02" db="UniProtKB">
        <authorList>
            <consortium name="EnsemblPlants"/>
        </authorList>
    </citation>
    <scope>IDENTIFICATION</scope>
    <source>
        <strain evidence="8">Williams 82</strain>
    </source>
</reference>
<dbReference type="PaxDb" id="3847-GLYMA20G18956.1"/>
<keyword evidence="3" id="KW-0508">mRNA splicing</keyword>
<sequence length="468" mass="53602">MRWSNHKDVTTFYFSRFPVGIRETDLWKIFQKWGRVWEVFIPKYKNKEGHKFGFVRFKDVTDVKKLERDLDNNIFIDGMKLFVNSPRFDRGKVYRAHSDAESSQKVVGSQEKQKGKQQENRGPCYGDRPRSYLEVVKDGTLGEGSLHQMKEAPQGINKEKQSSVVLNSNMADSEWLQKAWVGRLKNRGMFEKIEELRWVIDHEIYPCYWVDNWVILPYMDDSNAAKLINEELKNGSTPITDLQKWSPHIRPTHRLTWILLGGLPLVVWKPEYMQKVLKGIGEMVEVDEYVEERKRMDVARILVRTNRSLGFQENLWATIDGEEYELTVVEDTSGIGAKMKSYRNSNWFPPSPLSTQPNTPAFPGDGTPGGHSGSEDSDGGFADMDNGFCNNLRSSQARRDHWIKSLGRSALDRSNSDTDDVDHSNVVNGKKNSDTSYGVVPEPHNGHITLNSNDFINEGKEETGIACM</sequence>
<proteinExistence type="predicted"/>
<dbReference type="Pfam" id="PF00076">
    <property type="entry name" value="RRM_1"/>
    <property type="match status" value="1"/>
</dbReference>
<feature type="domain" description="RRM" evidence="6">
    <location>
        <begin position="10"/>
        <end position="88"/>
    </location>
</feature>